<dbReference type="PANTHER" id="PTHR13016">
    <property type="entry name" value="AMMECR1 HOMOLOG"/>
    <property type="match status" value="1"/>
</dbReference>
<protein>
    <recommendedName>
        <fullName evidence="1">AMMECR1 domain-containing protein</fullName>
    </recommendedName>
</protein>
<dbReference type="PROSITE" id="PS51112">
    <property type="entry name" value="AMMECR1"/>
    <property type="match status" value="1"/>
</dbReference>
<dbReference type="Pfam" id="PF01871">
    <property type="entry name" value="AMMECR1"/>
    <property type="match status" value="1"/>
</dbReference>
<dbReference type="EMBL" id="UINC01226203">
    <property type="protein sequence ID" value="SVE56593.1"/>
    <property type="molecule type" value="Genomic_DNA"/>
</dbReference>
<reference evidence="2" key="1">
    <citation type="submission" date="2018-05" db="EMBL/GenBank/DDBJ databases">
        <authorList>
            <person name="Lanie J.A."/>
            <person name="Ng W.-L."/>
            <person name="Kazmierczak K.M."/>
            <person name="Andrzejewski T.M."/>
            <person name="Davidsen T.M."/>
            <person name="Wayne K.J."/>
            <person name="Tettelin H."/>
            <person name="Glass J.I."/>
            <person name="Rusch D."/>
            <person name="Podicherti R."/>
            <person name="Tsui H.-C.T."/>
            <person name="Winkler M.E."/>
        </authorList>
    </citation>
    <scope>NUCLEOTIDE SEQUENCE</scope>
</reference>
<dbReference type="Gene3D" id="3.30.1490.150">
    <property type="entry name" value="Hypothetical protein ph0010, domain 2"/>
    <property type="match status" value="1"/>
</dbReference>
<dbReference type="InterPro" id="IPR002733">
    <property type="entry name" value="AMMECR1_domain"/>
</dbReference>
<dbReference type="InterPro" id="IPR023473">
    <property type="entry name" value="AMMECR1"/>
</dbReference>
<evidence type="ECO:0000313" key="2">
    <source>
        <dbReference type="EMBL" id="SVE56593.1"/>
    </source>
</evidence>
<dbReference type="NCBIfam" id="TIGR04335">
    <property type="entry name" value="AmmeMemoSam_A"/>
    <property type="match status" value="1"/>
</dbReference>
<gene>
    <name evidence="2" type="ORF">METZ01_LOCUS509447</name>
</gene>
<sequence length="181" mass="20686">MIKEEQQVINLVRWELNSYVKGMSWSNVPQPELTDPYFNEKAGVFVTLNKNGMNRGCIGIIIPVDILARNIITSTQNSALKDWRFPPVRAEEVDELEVEVSILSPPKESKLEDIEIGKHGLIVEGGGKSAVYLPQVATEQNWTFEFWLDSLCDKATLPTRYWKKKEAKFKTFTAQIINEKK</sequence>
<dbReference type="AlphaFoldDB" id="A0A383EJF5"/>
<dbReference type="PANTHER" id="PTHR13016:SF0">
    <property type="entry name" value="AMME SYNDROME CANDIDATE GENE 1 PROTEIN"/>
    <property type="match status" value="1"/>
</dbReference>
<organism evidence="2">
    <name type="scientific">marine metagenome</name>
    <dbReference type="NCBI Taxonomy" id="408172"/>
    <lineage>
        <taxon>unclassified sequences</taxon>
        <taxon>metagenomes</taxon>
        <taxon>ecological metagenomes</taxon>
    </lineage>
</organism>
<name>A0A383EJF5_9ZZZZ</name>
<dbReference type="Gene3D" id="3.30.700.20">
    <property type="entry name" value="Hypothetical protein ph0010, domain 1"/>
    <property type="match status" value="1"/>
</dbReference>
<dbReference type="InterPro" id="IPR027623">
    <property type="entry name" value="AmmeMemoSam_A"/>
</dbReference>
<dbReference type="InterPro" id="IPR036071">
    <property type="entry name" value="AMMECR1_dom_sf"/>
</dbReference>
<dbReference type="NCBIfam" id="TIGR00296">
    <property type="entry name" value="TIGR00296 family protein"/>
    <property type="match status" value="1"/>
</dbReference>
<proteinExistence type="predicted"/>
<accession>A0A383EJF5</accession>
<feature type="domain" description="AMMECR1" evidence="1">
    <location>
        <begin position="3"/>
        <end position="181"/>
    </location>
</feature>
<evidence type="ECO:0000259" key="1">
    <source>
        <dbReference type="PROSITE" id="PS51112"/>
    </source>
</evidence>
<dbReference type="InterPro" id="IPR027485">
    <property type="entry name" value="AMMECR1_N"/>
</dbReference>
<dbReference type="SUPFAM" id="SSF143447">
    <property type="entry name" value="AMMECR1-like"/>
    <property type="match status" value="1"/>
</dbReference>